<dbReference type="InterPro" id="IPR012938">
    <property type="entry name" value="Glc/Sorbosone_DH"/>
</dbReference>
<feature type="region of interest" description="Disordered" evidence="1">
    <location>
        <begin position="379"/>
        <end position="400"/>
    </location>
</feature>
<name>A0A6J6S0N0_9ZZZZ</name>
<dbReference type="InterPro" id="IPR011041">
    <property type="entry name" value="Quinoprot_gluc/sorb_DH_b-prop"/>
</dbReference>
<reference evidence="3" key="1">
    <citation type="submission" date="2020-05" db="EMBL/GenBank/DDBJ databases">
        <authorList>
            <person name="Chiriac C."/>
            <person name="Salcher M."/>
            <person name="Ghai R."/>
            <person name="Kavagutti S V."/>
        </authorList>
    </citation>
    <scope>NUCLEOTIDE SEQUENCE</scope>
</reference>
<proteinExistence type="predicted"/>
<feature type="compositionally biased region" description="Basic and acidic residues" evidence="1">
    <location>
        <begin position="391"/>
        <end position="400"/>
    </location>
</feature>
<feature type="region of interest" description="Disordered" evidence="1">
    <location>
        <begin position="43"/>
        <end position="76"/>
    </location>
</feature>
<dbReference type="Gene3D" id="2.120.10.30">
    <property type="entry name" value="TolB, C-terminal domain"/>
    <property type="match status" value="1"/>
</dbReference>
<protein>
    <submittedName>
        <fullName evidence="3">Unannotated protein</fullName>
    </submittedName>
</protein>
<evidence type="ECO:0000256" key="1">
    <source>
        <dbReference type="SAM" id="MobiDB-lite"/>
    </source>
</evidence>
<evidence type="ECO:0000259" key="2">
    <source>
        <dbReference type="Pfam" id="PF07995"/>
    </source>
</evidence>
<dbReference type="Pfam" id="PF07995">
    <property type="entry name" value="GSDH"/>
    <property type="match status" value="1"/>
</dbReference>
<dbReference type="AlphaFoldDB" id="A0A6J6S0N0"/>
<gene>
    <name evidence="3" type="ORF">UFOPK2761_00312</name>
</gene>
<accession>A0A6J6S0N0</accession>
<dbReference type="InterPro" id="IPR011042">
    <property type="entry name" value="6-blade_b-propeller_TolB-like"/>
</dbReference>
<dbReference type="PANTHER" id="PTHR19328">
    <property type="entry name" value="HEDGEHOG-INTERACTING PROTEIN"/>
    <property type="match status" value="1"/>
</dbReference>
<dbReference type="PROSITE" id="PS51257">
    <property type="entry name" value="PROKAR_LIPOPROTEIN"/>
    <property type="match status" value="1"/>
</dbReference>
<organism evidence="3">
    <name type="scientific">freshwater metagenome</name>
    <dbReference type="NCBI Taxonomy" id="449393"/>
    <lineage>
        <taxon>unclassified sequences</taxon>
        <taxon>metagenomes</taxon>
        <taxon>ecological metagenomes</taxon>
    </lineage>
</organism>
<feature type="domain" description="Glucose/Sorbosone dehydrogenase" evidence="2">
    <location>
        <begin position="87"/>
        <end position="385"/>
    </location>
</feature>
<dbReference type="PANTHER" id="PTHR19328:SF13">
    <property type="entry name" value="HIPL1 PROTEIN"/>
    <property type="match status" value="1"/>
</dbReference>
<sequence>MNRPGPLRCSRSLALAAVLVLVTGTTGCLEEGSTSTVTLIETTATGTPLPVPTEAPTDQGSADDTEGKGTGGKGGPPELVGTIATDLEAPWGLAFLPDGDALVTERDTARLLRLTGPDHEVVEVATIETAAPEGEGGLLGVAVSPTYDEDGLVYLYVTTATDNRVVRAVLDGDTLGEPEPILTGIPNGFIHDGGQLVFGPDGLLYVSTGEIGEPDRAADPDDLGGKILRITPDGDPAPGNPDPDSPVFSLGHRNVQGLAFVRNQLWASEFGADTFDELNLVRSGKDYGWPAFEGDGGKAARQQGYVDPAITWDTDDASPSGLAYAKGHLWLGALKGQRLWRVEVKGSKKAQKPRAFFLGDHGRLRGVALAPDGTLWVTTSNRDGRGTPAPGDDKILQVQP</sequence>
<dbReference type="SUPFAM" id="SSF50952">
    <property type="entry name" value="Soluble quinoprotein glucose dehydrogenase"/>
    <property type="match status" value="1"/>
</dbReference>
<evidence type="ECO:0000313" key="3">
    <source>
        <dbReference type="EMBL" id="CAB4728281.1"/>
    </source>
</evidence>
<dbReference type="EMBL" id="CAEZYQ010000002">
    <property type="protein sequence ID" value="CAB4728281.1"/>
    <property type="molecule type" value="Genomic_DNA"/>
</dbReference>